<evidence type="ECO:0000256" key="4">
    <source>
        <dbReference type="ARBA" id="ARBA00022801"/>
    </source>
</evidence>
<dbReference type="Proteomes" id="UP000266677">
    <property type="component" value="Unassembled WGS sequence"/>
</dbReference>
<organism evidence="7 8">
    <name type="scientific">Nocardia panacis</name>
    <dbReference type="NCBI Taxonomy" id="2340916"/>
    <lineage>
        <taxon>Bacteria</taxon>
        <taxon>Bacillati</taxon>
        <taxon>Actinomycetota</taxon>
        <taxon>Actinomycetes</taxon>
        <taxon>Mycobacteriales</taxon>
        <taxon>Nocardiaceae</taxon>
        <taxon>Nocardia</taxon>
    </lineage>
</organism>
<dbReference type="GO" id="GO:0016787">
    <property type="term" value="F:hydrolase activity"/>
    <property type="evidence" value="ECO:0007669"/>
    <property type="project" value="UniProtKB-KW"/>
</dbReference>
<dbReference type="EMBL" id="QZFU01000019">
    <property type="protein sequence ID" value="RJO74799.1"/>
    <property type="molecule type" value="Genomic_DNA"/>
</dbReference>
<dbReference type="PANTHER" id="PTHR39664:SF2">
    <property type="entry name" value="NUCLEIC ACID-BINDING PROTEIN, CONTAINING PIN DOMAIN-RELATED"/>
    <property type="match status" value="1"/>
</dbReference>
<evidence type="ECO:0000313" key="8">
    <source>
        <dbReference type="Proteomes" id="UP000266677"/>
    </source>
</evidence>
<evidence type="ECO:0000259" key="6">
    <source>
        <dbReference type="Pfam" id="PF01850"/>
    </source>
</evidence>
<dbReference type="InterPro" id="IPR002716">
    <property type="entry name" value="PIN_dom"/>
</dbReference>
<dbReference type="InterPro" id="IPR029060">
    <property type="entry name" value="PIN-like_dom_sf"/>
</dbReference>
<evidence type="ECO:0000256" key="1">
    <source>
        <dbReference type="ARBA" id="ARBA00022649"/>
    </source>
</evidence>
<comment type="caution">
    <text evidence="7">The sequence shown here is derived from an EMBL/GenBank/DDBJ whole genome shotgun (WGS) entry which is preliminary data.</text>
</comment>
<dbReference type="AlphaFoldDB" id="A0A3A4JWA6"/>
<evidence type="ECO:0000256" key="3">
    <source>
        <dbReference type="ARBA" id="ARBA00022723"/>
    </source>
</evidence>
<sequence length="159" mass="17529">MGRPADHTRADGRGHCRGQLRGVRRTAAVIGLDTNVLIRYFTQDHPEQSARANQVIEGLSETSPGYVTVLALAEVHWVLRRGYRQEVETVAEILLGLLDATEIVVERAEAVRHALGRALDRGADFPDALIEQLGREAGCDVTVTFDDRAARRCGMRLLS</sequence>
<evidence type="ECO:0000313" key="7">
    <source>
        <dbReference type="EMBL" id="RJO74799.1"/>
    </source>
</evidence>
<feature type="domain" description="PIN" evidence="6">
    <location>
        <begin position="32"/>
        <end position="152"/>
    </location>
</feature>
<keyword evidence="4" id="KW-0378">Hydrolase</keyword>
<dbReference type="GO" id="GO:0004518">
    <property type="term" value="F:nuclease activity"/>
    <property type="evidence" value="ECO:0007669"/>
    <property type="project" value="UniProtKB-KW"/>
</dbReference>
<dbReference type="CDD" id="cd18683">
    <property type="entry name" value="PIN_VapC-like"/>
    <property type="match status" value="1"/>
</dbReference>
<proteinExistence type="predicted"/>
<dbReference type="Pfam" id="PF01850">
    <property type="entry name" value="PIN"/>
    <property type="match status" value="1"/>
</dbReference>
<dbReference type="PANTHER" id="PTHR39664">
    <property type="match status" value="1"/>
</dbReference>
<keyword evidence="5" id="KW-0460">Magnesium</keyword>
<keyword evidence="3" id="KW-0479">Metal-binding</keyword>
<dbReference type="GO" id="GO:0046872">
    <property type="term" value="F:metal ion binding"/>
    <property type="evidence" value="ECO:0007669"/>
    <property type="project" value="UniProtKB-KW"/>
</dbReference>
<evidence type="ECO:0000256" key="5">
    <source>
        <dbReference type="ARBA" id="ARBA00022842"/>
    </source>
</evidence>
<keyword evidence="8" id="KW-1185">Reference proteome</keyword>
<keyword evidence="1" id="KW-1277">Toxin-antitoxin system</keyword>
<protein>
    <submittedName>
        <fullName evidence="7">PIN domain-containing protein</fullName>
    </submittedName>
</protein>
<gene>
    <name evidence="7" type="ORF">D5S18_15245</name>
</gene>
<reference evidence="7 8" key="1">
    <citation type="submission" date="2018-09" db="EMBL/GenBank/DDBJ databases">
        <title>YIM PH21274 draft genome.</title>
        <authorList>
            <person name="Miao C."/>
        </authorList>
    </citation>
    <scope>NUCLEOTIDE SEQUENCE [LARGE SCALE GENOMIC DNA]</scope>
    <source>
        <strain evidence="7 8">YIM PH 21724</strain>
    </source>
</reference>
<name>A0A3A4JWA6_9NOCA</name>
<dbReference type="Gene3D" id="3.40.50.1010">
    <property type="entry name" value="5'-nuclease"/>
    <property type="match status" value="1"/>
</dbReference>
<accession>A0A3A4JWA6</accession>
<evidence type="ECO:0000256" key="2">
    <source>
        <dbReference type="ARBA" id="ARBA00022722"/>
    </source>
</evidence>
<keyword evidence="2" id="KW-0540">Nuclease</keyword>
<dbReference type="SUPFAM" id="SSF88723">
    <property type="entry name" value="PIN domain-like"/>
    <property type="match status" value="1"/>
</dbReference>